<evidence type="ECO:0000313" key="4">
    <source>
        <dbReference type="Proteomes" id="UP001165667"/>
    </source>
</evidence>
<comment type="caution">
    <text evidence="3">The sequence shown here is derived from an EMBL/GenBank/DDBJ whole genome shotgun (WGS) entry which is preliminary data.</text>
</comment>
<keyword evidence="4" id="KW-1185">Reference proteome</keyword>
<keyword evidence="1" id="KW-0560">Oxidoreductase</keyword>
<dbReference type="PANTHER" id="PTHR13847:SF281">
    <property type="entry name" value="FAD DEPENDENT OXIDOREDUCTASE DOMAIN-CONTAINING PROTEIN"/>
    <property type="match status" value="1"/>
</dbReference>
<evidence type="ECO:0000259" key="2">
    <source>
        <dbReference type="Pfam" id="PF01266"/>
    </source>
</evidence>
<evidence type="ECO:0000313" key="3">
    <source>
        <dbReference type="EMBL" id="MCW6512682.1"/>
    </source>
</evidence>
<accession>A0AA41Z420</accession>
<name>A0AA41Z420_9HYPH</name>
<gene>
    <name evidence="3" type="ORF">M8523_32770</name>
</gene>
<dbReference type="RefSeq" id="WP_282589056.1">
    <property type="nucleotide sequence ID" value="NZ_JAMOIM010000059.1"/>
</dbReference>
<dbReference type="Gene3D" id="3.50.50.60">
    <property type="entry name" value="FAD/NAD(P)-binding domain"/>
    <property type="match status" value="1"/>
</dbReference>
<reference evidence="3" key="1">
    <citation type="submission" date="2022-05" db="EMBL/GenBank/DDBJ databases">
        <authorList>
            <person name="Pankratov T."/>
        </authorList>
    </citation>
    <scope>NUCLEOTIDE SEQUENCE</scope>
    <source>
        <strain evidence="3">BP6-180914</strain>
    </source>
</reference>
<dbReference type="AlphaFoldDB" id="A0AA41Z420"/>
<proteinExistence type="predicted"/>
<dbReference type="GO" id="GO:0016491">
    <property type="term" value="F:oxidoreductase activity"/>
    <property type="evidence" value="ECO:0007669"/>
    <property type="project" value="UniProtKB-KW"/>
</dbReference>
<evidence type="ECO:0000256" key="1">
    <source>
        <dbReference type="ARBA" id="ARBA00023002"/>
    </source>
</evidence>
<dbReference type="Proteomes" id="UP001165667">
    <property type="component" value="Unassembled WGS sequence"/>
</dbReference>
<dbReference type="EMBL" id="JAMOIM010000059">
    <property type="protein sequence ID" value="MCW6512682.1"/>
    <property type="molecule type" value="Genomic_DNA"/>
</dbReference>
<dbReference type="GO" id="GO:0005737">
    <property type="term" value="C:cytoplasm"/>
    <property type="evidence" value="ECO:0007669"/>
    <property type="project" value="TreeGrafter"/>
</dbReference>
<dbReference type="InterPro" id="IPR006076">
    <property type="entry name" value="FAD-dep_OxRdtase"/>
</dbReference>
<sequence>MPQALRPEPPIRSLWSATAVPAQTFAPLAGEVQADVAIVGGGYTGLSAALHCAADGLQPIVLEANSLGWGASGRNGGVVSAKFRLSFAEAAAAHGMDVARRMYAIAHEAVDLLEELVDRHGMAPAHYRRVGQVKGAHNAVSLAGAVADLEWMRAEMGDRAVTALSRAEVAAETGSNGFVGGVRSPHAGAIHPLNYLRGLVAAADAAGVRLHEGTPALRMRREGDGIVVETPDGVVRAKTAILATNGYSDRTAASEPLRRKIIPFRSAMIATAPLSANLAGAVMPTRRVYVETRRMMRWFRMVDDRVIFGGRGAFGTADSESAFRVLQAAMVRTFPALADTAVEHRWSGLVAMTLDGLPHLGRIDDRVLFAAGYNGSGVAMSTLLGKYCAALVRGETPDLALLDASRFRTVPFYPLREAGVRLVAGWYQFMDSIGR</sequence>
<protein>
    <submittedName>
        <fullName evidence="3">FAD-binding oxidoreductase</fullName>
    </submittedName>
</protein>
<organism evidence="3 4">
    <name type="scientific">Lichenifustis flavocetrariae</name>
    <dbReference type="NCBI Taxonomy" id="2949735"/>
    <lineage>
        <taxon>Bacteria</taxon>
        <taxon>Pseudomonadati</taxon>
        <taxon>Pseudomonadota</taxon>
        <taxon>Alphaproteobacteria</taxon>
        <taxon>Hyphomicrobiales</taxon>
        <taxon>Lichenihabitantaceae</taxon>
        <taxon>Lichenifustis</taxon>
    </lineage>
</organism>
<dbReference type="Gene3D" id="3.30.9.10">
    <property type="entry name" value="D-Amino Acid Oxidase, subunit A, domain 2"/>
    <property type="match status" value="1"/>
</dbReference>
<dbReference type="PANTHER" id="PTHR13847">
    <property type="entry name" value="SARCOSINE DEHYDROGENASE-RELATED"/>
    <property type="match status" value="1"/>
</dbReference>
<dbReference type="InterPro" id="IPR036188">
    <property type="entry name" value="FAD/NAD-bd_sf"/>
</dbReference>
<feature type="domain" description="FAD dependent oxidoreductase" evidence="2">
    <location>
        <begin position="35"/>
        <end position="391"/>
    </location>
</feature>
<dbReference type="SUPFAM" id="SSF51905">
    <property type="entry name" value="FAD/NAD(P)-binding domain"/>
    <property type="match status" value="1"/>
</dbReference>
<dbReference type="Pfam" id="PF01266">
    <property type="entry name" value="DAO"/>
    <property type="match status" value="1"/>
</dbReference>